<keyword evidence="2" id="KW-1185">Reference proteome</keyword>
<organism evidence="1 2">
    <name type="scientific">Leucogyrophana mollusca</name>
    <dbReference type="NCBI Taxonomy" id="85980"/>
    <lineage>
        <taxon>Eukaryota</taxon>
        <taxon>Fungi</taxon>
        <taxon>Dikarya</taxon>
        <taxon>Basidiomycota</taxon>
        <taxon>Agaricomycotina</taxon>
        <taxon>Agaricomycetes</taxon>
        <taxon>Agaricomycetidae</taxon>
        <taxon>Boletales</taxon>
        <taxon>Boletales incertae sedis</taxon>
        <taxon>Leucogyrophana</taxon>
    </lineage>
</organism>
<gene>
    <name evidence="1" type="ORF">BV22DRAFT_1040563</name>
</gene>
<sequence length="60" mass="6813">MFLQIPKSLKAVPRQLKHVFSLATLVVSLFHLSDINYHGEQLVISVSSIFFAPFCLLVLR</sequence>
<dbReference type="Proteomes" id="UP000790709">
    <property type="component" value="Unassembled WGS sequence"/>
</dbReference>
<name>A0ACB8B2D2_9AGAM</name>
<comment type="caution">
    <text evidence="1">The sequence shown here is derived from an EMBL/GenBank/DDBJ whole genome shotgun (WGS) entry which is preliminary data.</text>
</comment>
<evidence type="ECO:0000313" key="2">
    <source>
        <dbReference type="Proteomes" id="UP000790709"/>
    </source>
</evidence>
<dbReference type="EMBL" id="MU266627">
    <property type="protein sequence ID" value="KAH7919822.1"/>
    <property type="molecule type" value="Genomic_DNA"/>
</dbReference>
<proteinExistence type="predicted"/>
<evidence type="ECO:0000313" key="1">
    <source>
        <dbReference type="EMBL" id="KAH7919822.1"/>
    </source>
</evidence>
<protein>
    <submittedName>
        <fullName evidence="1">Uncharacterized protein</fullName>
    </submittedName>
</protein>
<accession>A0ACB8B2D2</accession>
<reference evidence="1" key="1">
    <citation type="journal article" date="2021" name="New Phytol.">
        <title>Evolutionary innovations through gain and loss of genes in the ectomycorrhizal Boletales.</title>
        <authorList>
            <person name="Wu G."/>
            <person name="Miyauchi S."/>
            <person name="Morin E."/>
            <person name="Kuo A."/>
            <person name="Drula E."/>
            <person name="Varga T."/>
            <person name="Kohler A."/>
            <person name="Feng B."/>
            <person name="Cao Y."/>
            <person name="Lipzen A."/>
            <person name="Daum C."/>
            <person name="Hundley H."/>
            <person name="Pangilinan J."/>
            <person name="Johnson J."/>
            <person name="Barry K."/>
            <person name="LaButti K."/>
            <person name="Ng V."/>
            <person name="Ahrendt S."/>
            <person name="Min B."/>
            <person name="Choi I.G."/>
            <person name="Park H."/>
            <person name="Plett J.M."/>
            <person name="Magnuson J."/>
            <person name="Spatafora J.W."/>
            <person name="Nagy L.G."/>
            <person name="Henrissat B."/>
            <person name="Grigoriev I.V."/>
            <person name="Yang Z.L."/>
            <person name="Xu J."/>
            <person name="Martin F.M."/>
        </authorList>
    </citation>
    <scope>NUCLEOTIDE SEQUENCE</scope>
    <source>
        <strain evidence="1">KUC20120723A-06</strain>
    </source>
</reference>